<gene>
    <name evidence="3" type="ORF">C4S77_10835</name>
</gene>
<dbReference type="InterPro" id="IPR016035">
    <property type="entry name" value="Acyl_Trfase/lysoPLipase"/>
</dbReference>
<dbReference type="GO" id="GO:0008897">
    <property type="term" value="F:holo-[acyl-carrier-protein] synthase activity"/>
    <property type="evidence" value="ECO:0007669"/>
    <property type="project" value="InterPro"/>
</dbReference>
<keyword evidence="4" id="KW-1185">Reference proteome</keyword>
<dbReference type="Gene3D" id="3.90.470.20">
    <property type="entry name" value="4'-phosphopantetheinyl transferase domain"/>
    <property type="match status" value="2"/>
</dbReference>
<dbReference type="Proteomes" id="UP000238042">
    <property type="component" value="Unassembled WGS sequence"/>
</dbReference>
<dbReference type="SUPFAM" id="SSF52151">
    <property type="entry name" value="FabD/lysophospholipase-like"/>
    <property type="match status" value="1"/>
</dbReference>
<dbReference type="PANTHER" id="PTHR43074">
    <property type="entry name" value="OMEGA-3 POLYUNSATURATED FATTY ACID SYNTHASE PFAB-RELATED"/>
    <property type="match status" value="1"/>
</dbReference>
<keyword evidence="1" id="KW-0808">Transferase</keyword>
<evidence type="ECO:0000313" key="3">
    <source>
        <dbReference type="EMBL" id="PQL90384.1"/>
    </source>
</evidence>
<comment type="caution">
    <text evidence="3">The sequence shown here is derived from an EMBL/GenBank/DDBJ whole genome shotgun (WGS) entry which is preliminary data.</text>
</comment>
<reference evidence="3 4" key="1">
    <citation type="submission" date="2018-02" db="EMBL/GenBank/DDBJ databases">
        <title>Genome sequences of Apibacter spp., gut symbionts of Asian honey bees.</title>
        <authorList>
            <person name="Kwong W.K."/>
            <person name="Steele M.I."/>
            <person name="Moran N.A."/>
        </authorList>
    </citation>
    <scope>NUCLEOTIDE SEQUENCE [LARGE SCALE GENOMIC DNA]</scope>
    <source>
        <strain evidence="4">wkB301</strain>
    </source>
</reference>
<name>A0A2S8A745_9FLAO</name>
<dbReference type="AlphaFoldDB" id="A0A2S8A745"/>
<dbReference type="Pfam" id="PF00698">
    <property type="entry name" value="Acyl_transf_1"/>
    <property type="match status" value="1"/>
</dbReference>
<evidence type="ECO:0000313" key="4">
    <source>
        <dbReference type="Proteomes" id="UP000238042"/>
    </source>
</evidence>
<dbReference type="PANTHER" id="PTHR43074:SF1">
    <property type="entry name" value="BETA-KETOACYL SYNTHASE FAMILY PROTEIN-RELATED"/>
    <property type="match status" value="1"/>
</dbReference>
<dbReference type="OrthoDB" id="9778690at2"/>
<accession>A0A2S8A745</accession>
<dbReference type="InterPro" id="IPR008278">
    <property type="entry name" value="4-PPantetheinyl_Trfase_dom"/>
</dbReference>
<dbReference type="EMBL" id="PSZM01000046">
    <property type="protein sequence ID" value="PQL90384.1"/>
    <property type="molecule type" value="Genomic_DNA"/>
</dbReference>
<sequence>MEKIANVLAVSSNSKEDLLKILSDFPPSNTINNDGNYRLIIFDPTFERVEKAKKLIDKDKPWKGRQDIWFSNDPVLKKEGKIAFLFPGFDSVTNPEIKSISEFFNYSISENNIGDNNKLLNQSLELFNASKIIDNSLKKLGIYPDMNAGHSLGEWFAIKASDLVSESSIKYLLQSMIPDKFKIEGIYFIAVASGKEKLDSWLKNIPDLYLSMDNCPSQILLCGTEKARDLLLDILRKEKIFYQVLPFESGFHTPFIKKHLHILDEALENIQIQKSKIPLWSATTLDLYPENFEEFKELTIKHLTETVRFRELIEKLYYQEKAKVFIQIGIGNIVGFVDDILKTKNYSAISTCISGRSTLEQLKRVLALLYIEGKEINFSFLGINNKTSTDTKDPVTIKRSSKSITAENTKENLSQLYAINNLSVNIEDPVERAWNENIKEMMLIQDQIVRLFKERKTNIVIKKTYPSITEKESIVNKKSYDRTGNTFTENLYVSLEEYPYLIDHSLFKQPENWKILSDINPVIPMTMTLELLMEAAQKQNPSQKVLKLGPVSVFQWMKVNTPFDQKIEGIWKSKDKISLKIKNFVSGEVQLGNNYPVPESKYLQEIDWGENIVSIPSPEIIYKKHMFHGPSYQGILEVKNITRKGLRALIKKSTGKGSLLDNIGQLYGLYLQLTLGENSKVSFPVKIEEINFFQEVQDQQGVFECICLPTSFNNKISTADIIIKRENKIWCIIKGWKNQIFEGFDKNLWNMTLNPDKNILAKEISPNVYFFNNVYNYAVNWNFLMNIYLNEEEKKHYDSLLLNKKKDYLISRIALKDNVRKYIETKYGKKYFPIEINIQYDANNKPSIYGVKEASEIEISLAHKGTNSVSIVSEKPVGIDIEIIEERETNFLDYTLTNHEKNLLKDKNNNEWSTRFWVAKEAYGKMLGVGLKGNPKQYEIQKIEGEDLIICNTTIKTIKYNNYIIGWTL</sequence>
<dbReference type="InterPro" id="IPR052568">
    <property type="entry name" value="PKS-FAS_Synthase"/>
</dbReference>
<dbReference type="SUPFAM" id="SSF56214">
    <property type="entry name" value="4'-phosphopantetheinyl transferase"/>
    <property type="match status" value="2"/>
</dbReference>
<dbReference type="Gene3D" id="3.40.366.10">
    <property type="entry name" value="Malonyl-Coenzyme A Acyl Carrier Protein, domain 2"/>
    <property type="match status" value="1"/>
</dbReference>
<dbReference type="SMART" id="SM00827">
    <property type="entry name" value="PKS_AT"/>
    <property type="match status" value="1"/>
</dbReference>
<dbReference type="InterPro" id="IPR014043">
    <property type="entry name" value="Acyl_transferase_dom"/>
</dbReference>
<dbReference type="RefSeq" id="WP_105247563.1">
    <property type="nucleotide sequence ID" value="NZ_PSZM01000046.1"/>
</dbReference>
<protein>
    <recommendedName>
        <fullName evidence="2">Malonyl-CoA:ACP transacylase (MAT) domain-containing protein</fullName>
    </recommendedName>
</protein>
<proteinExistence type="predicted"/>
<dbReference type="InterPro" id="IPR037143">
    <property type="entry name" value="4-PPantetheinyl_Trfase_dom_sf"/>
</dbReference>
<dbReference type="InterPro" id="IPR001227">
    <property type="entry name" value="Ac_transferase_dom_sf"/>
</dbReference>
<dbReference type="Gene3D" id="3.30.70.250">
    <property type="entry name" value="Malonyl-CoA ACP transacylase, ACP-binding"/>
    <property type="match status" value="1"/>
</dbReference>
<evidence type="ECO:0000259" key="2">
    <source>
        <dbReference type="SMART" id="SM00827"/>
    </source>
</evidence>
<organism evidence="3 4">
    <name type="scientific">Apibacter adventoris</name>
    <dbReference type="NCBI Taxonomy" id="1679466"/>
    <lineage>
        <taxon>Bacteria</taxon>
        <taxon>Pseudomonadati</taxon>
        <taxon>Bacteroidota</taxon>
        <taxon>Flavobacteriia</taxon>
        <taxon>Flavobacteriales</taxon>
        <taxon>Weeksellaceae</taxon>
        <taxon>Apibacter</taxon>
    </lineage>
</organism>
<dbReference type="Pfam" id="PF01648">
    <property type="entry name" value="ACPS"/>
    <property type="match status" value="1"/>
</dbReference>
<dbReference type="GO" id="GO:0000287">
    <property type="term" value="F:magnesium ion binding"/>
    <property type="evidence" value="ECO:0007669"/>
    <property type="project" value="InterPro"/>
</dbReference>
<evidence type="ECO:0000256" key="1">
    <source>
        <dbReference type="ARBA" id="ARBA00022679"/>
    </source>
</evidence>
<feature type="domain" description="Malonyl-CoA:ACP transacylase (MAT)" evidence="2">
    <location>
        <begin position="85"/>
        <end position="356"/>
    </location>
</feature>